<dbReference type="WBParaSite" id="DME_0000744501-mRNA-1">
    <property type="protein sequence ID" value="DME_0000744501-mRNA-1"/>
    <property type="gene ID" value="DME_0000744501"/>
</dbReference>
<dbReference type="PANTHER" id="PTHR10858">
    <property type="entry name" value="DEOXYRIBONUCLEASE II"/>
    <property type="match status" value="1"/>
</dbReference>
<dbReference type="GO" id="GO:0004531">
    <property type="term" value="F:deoxyribonuclease II activity"/>
    <property type="evidence" value="ECO:0007669"/>
    <property type="project" value="InterPro"/>
</dbReference>
<organism evidence="4 6">
    <name type="scientific">Dracunculus medinensis</name>
    <name type="common">Guinea worm</name>
    <dbReference type="NCBI Taxonomy" id="318479"/>
    <lineage>
        <taxon>Eukaryota</taxon>
        <taxon>Metazoa</taxon>
        <taxon>Ecdysozoa</taxon>
        <taxon>Nematoda</taxon>
        <taxon>Chromadorea</taxon>
        <taxon>Rhabditida</taxon>
        <taxon>Spirurina</taxon>
        <taxon>Dracunculoidea</taxon>
        <taxon>Dracunculidae</taxon>
        <taxon>Dracunculus</taxon>
    </lineage>
</organism>
<dbReference type="OrthoDB" id="10261598at2759"/>
<accession>A0A0N4UIL0</accession>
<dbReference type="PANTHER" id="PTHR10858:SF30">
    <property type="entry name" value="CELL-DEATH-RELATED NUCLEASE 7"/>
    <property type="match status" value="1"/>
</dbReference>
<dbReference type="InterPro" id="IPR004947">
    <property type="entry name" value="DNase_II"/>
</dbReference>
<gene>
    <name evidence="3" type="ORF">DME_LOCUS10014</name>
</gene>
<dbReference type="Proteomes" id="UP000274756">
    <property type="component" value="Unassembled WGS sequence"/>
</dbReference>
<dbReference type="EMBL" id="UYYG01001199">
    <property type="protein sequence ID" value="VDN60041.1"/>
    <property type="molecule type" value="Genomic_DNA"/>
</dbReference>
<evidence type="ECO:0000313" key="5">
    <source>
        <dbReference type="Proteomes" id="UP000274756"/>
    </source>
</evidence>
<protein>
    <submittedName>
        <fullName evidence="6">Deoxyribonuclease II</fullName>
    </submittedName>
</protein>
<evidence type="ECO:0000313" key="3">
    <source>
        <dbReference type="EMBL" id="VDN60041.1"/>
    </source>
</evidence>
<evidence type="ECO:0000313" key="6">
    <source>
        <dbReference type="WBParaSite" id="DME_0000744501-mRNA-1"/>
    </source>
</evidence>
<keyword evidence="5" id="KW-1185">Reference proteome</keyword>
<keyword evidence="2" id="KW-0378">Hydrolase</keyword>
<dbReference type="STRING" id="318479.A0A0N4UIL0"/>
<evidence type="ECO:0000313" key="4">
    <source>
        <dbReference type="Proteomes" id="UP000038040"/>
    </source>
</evidence>
<reference evidence="3 5" key="2">
    <citation type="submission" date="2018-11" db="EMBL/GenBank/DDBJ databases">
        <authorList>
            <consortium name="Pathogen Informatics"/>
        </authorList>
    </citation>
    <scope>NUCLEOTIDE SEQUENCE [LARGE SCALE GENOMIC DNA]</scope>
</reference>
<name>A0A0N4UIL0_DRAME</name>
<sequence>MLVFLFIHFYFLRIIFIHILQNTFHLLYNDDPPRLKSNSYKGHAKGVVLFDSKSGFWLIHSVPNFPPKKYYEYPSSGIRYGQSFLCVSFQTTELGKIGEQLLYIQPEIYSSHLPEKIAFRFPTLREVIRKNSRLKNESVFSSVKKLFSSSGRQFKSFAKHRRYGKDLYRDFLAPFLKISLYTETWMNGLGDFQSECKSKYKVENIEHLQFLNRIFKNTKDHSKWAISQHRSEPYICIGDINRQVGRI</sequence>
<dbReference type="Pfam" id="PF03265">
    <property type="entry name" value="DNase_II"/>
    <property type="match status" value="1"/>
</dbReference>
<comment type="similarity">
    <text evidence="1">Belongs to the DNase II family.</text>
</comment>
<evidence type="ECO:0000256" key="1">
    <source>
        <dbReference type="ARBA" id="ARBA00007527"/>
    </source>
</evidence>
<dbReference type="GO" id="GO:0006309">
    <property type="term" value="P:apoptotic DNA fragmentation"/>
    <property type="evidence" value="ECO:0007669"/>
    <property type="project" value="TreeGrafter"/>
</dbReference>
<dbReference type="Proteomes" id="UP000038040">
    <property type="component" value="Unplaced"/>
</dbReference>
<evidence type="ECO:0000256" key="2">
    <source>
        <dbReference type="ARBA" id="ARBA00022801"/>
    </source>
</evidence>
<dbReference type="AlphaFoldDB" id="A0A0N4UIL0"/>
<proteinExistence type="inferred from homology"/>
<reference evidence="6" key="1">
    <citation type="submission" date="2017-02" db="UniProtKB">
        <authorList>
            <consortium name="WormBaseParasite"/>
        </authorList>
    </citation>
    <scope>IDENTIFICATION</scope>
</reference>
<dbReference type="CDD" id="cd09120">
    <property type="entry name" value="PLDc_DNaseII_1"/>
    <property type="match status" value="1"/>
</dbReference>